<dbReference type="Pfam" id="PF08768">
    <property type="entry name" value="THAP4_heme-bd"/>
    <property type="match status" value="1"/>
</dbReference>
<name>A0A1C3RFR9_9PROT</name>
<dbReference type="InterPro" id="IPR012674">
    <property type="entry name" value="Calycin"/>
</dbReference>
<gene>
    <name evidence="2" type="ORF">MTBPR1_160045</name>
</gene>
<dbReference type="SUPFAM" id="SSF50814">
    <property type="entry name" value="Lipocalins"/>
    <property type="match status" value="1"/>
</dbReference>
<evidence type="ECO:0000313" key="2">
    <source>
        <dbReference type="EMBL" id="SCA56054.1"/>
    </source>
</evidence>
<protein>
    <recommendedName>
        <fullName evidence="1">THAP4-like heme-binding domain-containing protein</fullName>
    </recommendedName>
</protein>
<dbReference type="AlphaFoldDB" id="A0A1C3RFR9"/>
<reference evidence="2 3" key="1">
    <citation type="submission" date="2016-07" db="EMBL/GenBank/DDBJ databases">
        <authorList>
            <person name="Lefevre C.T."/>
        </authorList>
    </citation>
    <scope>NUCLEOTIDE SEQUENCE [LARGE SCALE GENOMIC DNA]</scope>
    <source>
        <strain evidence="2">PR1</strain>
    </source>
</reference>
<dbReference type="InterPro" id="IPR014878">
    <property type="entry name" value="THAP4-like_heme-bd"/>
</dbReference>
<proteinExistence type="predicted"/>
<keyword evidence="3" id="KW-1185">Reference proteome</keyword>
<evidence type="ECO:0000259" key="1">
    <source>
        <dbReference type="Pfam" id="PF08768"/>
    </source>
</evidence>
<organism evidence="2 3">
    <name type="scientific">Candidatus Terasakiella magnetica</name>
    <dbReference type="NCBI Taxonomy" id="1867952"/>
    <lineage>
        <taxon>Bacteria</taxon>
        <taxon>Pseudomonadati</taxon>
        <taxon>Pseudomonadota</taxon>
        <taxon>Alphaproteobacteria</taxon>
        <taxon>Rhodospirillales</taxon>
        <taxon>Terasakiellaceae</taxon>
        <taxon>Terasakiella</taxon>
    </lineage>
</organism>
<dbReference type="EMBL" id="FLYE01000008">
    <property type="protein sequence ID" value="SCA56054.1"/>
    <property type="molecule type" value="Genomic_DNA"/>
</dbReference>
<dbReference type="Proteomes" id="UP000231658">
    <property type="component" value="Unassembled WGS sequence"/>
</dbReference>
<accession>A0A1C3RFR9</accession>
<feature type="domain" description="THAP4-like heme-binding" evidence="1">
    <location>
        <begin position="9"/>
        <end position="186"/>
    </location>
</feature>
<evidence type="ECO:0000313" key="3">
    <source>
        <dbReference type="Proteomes" id="UP000231658"/>
    </source>
</evidence>
<dbReference type="OrthoDB" id="9784808at2"/>
<dbReference type="RefSeq" id="WP_069186740.1">
    <property type="nucleotide sequence ID" value="NZ_FLYE01000008.1"/>
</dbReference>
<dbReference type="Gene3D" id="2.40.128.20">
    <property type="match status" value="1"/>
</dbReference>
<sequence length="188" mass="21463">MKNYQDIDYGPLEELIGTWKGNQGTDIAPGLKGVDNNSYYETIVFEEAGSVLNANEQKLAVLHYRQIVRMESNDEIFHDQTGYWHWDADQNILMHSFVIPRAVNVIAGGAYSGKTDENGRRVLEVQAKLADPHWGIVQSPFMSKKASCVEFHQTIIVGDRKMSYSQTSLIDIYGKMFEHTDENELFRK</sequence>
<dbReference type="STRING" id="1867952.MTBPR1_160045"/>